<comment type="caution">
    <text evidence="1">The sequence shown here is derived from an EMBL/GenBank/DDBJ whole genome shotgun (WGS) entry which is preliminary data.</text>
</comment>
<evidence type="ECO:0000313" key="1">
    <source>
        <dbReference type="EMBL" id="KAG8465638.1"/>
    </source>
</evidence>
<reference evidence="1" key="1">
    <citation type="submission" date="2021-05" db="EMBL/GenBank/DDBJ databases">
        <title>The genome of the haptophyte Pavlova lutheri (Diacronema luteri, Pavlovales) - a model for lipid biosynthesis in eukaryotic algae.</title>
        <authorList>
            <person name="Hulatt C.J."/>
            <person name="Posewitz M.C."/>
        </authorList>
    </citation>
    <scope>NUCLEOTIDE SEQUENCE</scope>
    <source>
        <strain evidence="1">NIVA-4/92</strain>
    </source>
</reference>
<organism evidence="1 2">
    <name type="scientific">Diacronema lutheri</name>
    <name type="common">Unicellular marine alga</name>
    <name type="synonym">Monochrysis lutheri</name>
    <dbReference type="NCBI Taxonomy" id="2081491"/>
    <lineage>
        <taxon>Eukaryota</taxon>
        <taxon>Haptista</taxon>
        <taxon>Haptophyta</taxon>
        <taxon>Pavlovophyceae</taxon>
        <taxon>Pavlovales</taxon>
        <taxon>Pavlovaceae</taxon>
        <taxon>Diacronema</taxon>
    </lineage>
</organism>
<dbReference type="EMBL" id="JAGTXO010000010">
    <property type="protein sequence ID" value="KAG8465638.1"/>
    <property type="molecule type" value="Genomic_DNA"/>
</dbReference>
<dbReference type="InterPro" id="IPR029069">
    <property type="entry name" value="HotDog_dom_sf"/>
</dbReference>
<dbReference type="AlphaFoldDB" id="A0A8J6CFH4"/>
<keyword evidence="2" id="KW-1185">Reference proteome</keyword>
<dbReference type="Gene3D" id="3.10.129.10">
    <property type="entry name" value="Hotdog Thioesterase"/>
    <property type="match status" value="2"/>
</dbReference>
<proteinExistence type="predicted"/>
<dbReference type="Proteomes" id="UP000751190">
    <property type="component" value="Unassembled WGS sequence"/>
</dbReference>
<dbReference type="SUPFAM" id="SSF54637">
    <property type="entry name" value="Thioesterase/thiol ester dehydrase-isomerase"/>
    <property type="match status" value="2"/>
</dbReference>
<dbReference type="OrthoDB" id="46661at2759"/>
<sequence>MAAALVAACYLAHISPPIPRSSILSQPVFIEDTDAYSVVYHNNFITKYVHRALQRHCAVDGRSAAPVDLLAVDETRFLRPATLGDVVRIQTTVVHAAARGILVADHSLACMRGDGEFVRARSFFRLRAAACADGGGDEAALGEPRVALPTWYDLGAAPAGHAGAFAYDLDVWQDELGTTGGLSAGAVLRAFERARTASLGGPAVLSRLHAERIKCLVARIDELAFNVCPARGLPSVRLGERGLCVRTTAEVRKARITFEQRLVCSRAAPAGAAPADQPDAETATRRVTDAVLARGLVTCLCVDAESGRMSSPPEWLASRYLLPAQK</sequence>
<gene>
    <name evidence="1" type="ORF">KFE25_002945</name>
</gene>
<protein>
    <submittedName>
        <fullName evidence="1">Uncharacterized protein</fullName>
    </submittedName>
</protein>
<dbReference type="OMA" id="YHANYVT"/>
<evidence type="ECO:0000313" key="2">
    <source>
        <dbReference type="Proteomes" id="UP000751190"/>
    </source>
</evidence>
<name>A0A8J6CFH4_DIALT</name>
<accession>A0A8J6CFH4</accession>